<protein>
    <submittedName>
        <fullName evidence="1">Uncharacterized protein</fullName>
    </submittedName>
</protein>
<evidence type="ECO:0000313" key="1">
    <source>
        <dbReference type="EMBL" id="KAF5194329.1"/>
    </source>
</evidence>
<accession>A0A7J6WAB8</accession>
<evidence type="ECO:0000313" key="2">
    <source>
        <dbReference type="Proteomes" id="UP000554482"/>
    </source>
</evidence>
<dbReference type="Proteomes" id="UP000554482">
    <property type="component" value="Unassembled WGS sequence"/>
</dbReference>
<dbReference type="AlphaFoldDB" id="A0A7J6WAB8"/>
<proteinExistence type="predicted"/>
<organism evidence="1 2">
    <name type="scientific">Thalictrum thalictroides</name>
    <name type="common">Rue-anemone</name>
    <name type="synonym">Anemone thalictroides</name>
    <dbReference type="NCBI Taxonomy" id="46969"/>
    <lineage>
        <taxon>Eukaryota</taxon>
        <taxon>Viridiplantae</taxon>
        <taxon>Streptophyta</taxon>
        <taxon>Embryophyta</taxon>
        <taxon>Tracheophyta</taxon>
        <taxon>Spermatophyta</taxon>
        <taxon>Magnoliopsida</taxon>
        <taxon>Ranunculales</taxon>
        <taxon>Ranunculaceae</taxon>
        <taxon>Thalictroideae</taxon>
        <taxon>Thalictrum</taxon>
    </lineage>
</organism>
<reference evidence="1 2" key="1">
    <citation type="submission" date="2020-06" db="EMBL/GenBank/DDBJ databases">
        <title>Transcriptomic and genomic resources for Thalictrum thalictroides and T. hernandezii: Facilitating candidate gene discovery in an emerging model plant lineage.</title>
        <authorList>
            <person name="Arias T."/>
            <person name="Riano-Pachon D.M."/>
            <person name="Di Stilio V.S."/>
        </authorList>
    </citation>
    <scope>NUCLEOTIDE SEQUENCE [LARGE SCALE GENOMIC DNA]</scope>
    <source>
        <strain evidence="2">cv. WT478/WT964</strain>
        <tissue evidence="1">Leaves</tissue>
    </source>
</reference>
<keyword evidence="2" id="KW-1185">Reference proteome</keyword>
<dbReference type="EMBL" id="JABWDY010018863">
    <property type="protein sequence ID" value="KAF5194329.1"/>
    <property type="molecule type" value="Genomic_DNA"/>
</dbReference>
<sequence length="86" mass="9789">MDRKECTQVQKCEHCQGNSNEKRTTLEKFGSTCKPATHLILVRNRVLLEIIGELKMKYKPINVVTLSVETTGGKHLYAQRKCTPKS</sequence>
<name>A0A7J6WAB8_THATH</name>
<gene>
    <name evidence="1" type="ORF">FRX31_016085</name>
</gene>
<comment type="caution">
    <text evidence="1">The sequence shown here is derived from an EMBL/GenBank/DDBJ whole genome shotgun (WGS) entry which is preliminary data.</text>
</comment>